<evidence type="ECO:0000313" key="2">
    <source>
        <dbReference type="Proteomes" id="UP001062846"/>
    </source>
</evidence>
<evidence type="ECO:0000313" key="1">
    <source>
        <dbReference type="EMBL" id="KAI8560481.1"/>
    </source>
</evidence>
<dbReference type="Proteomes" id="UP001062846">
    <property type="component" value="Chromosome 4"/>
</dbReference>
<dbReference type="EMBL" id="CM046391">
    <property type="protein sequence ID" value="KAI8560481.1"/>
    <property type="molecule type" value="Genomic_DNA"/>
</dbReference>
<protein>
    <submittedName>
        <fullName evidence="1">Uncharacterized protein</fullName>
    </submittedName>
</protein>
<sequence length="765" mass="88611">MSSDSIPSTMPPQPSGDHEQEVEEVSSGDNEQEVEEVEEITSGDNEQEVEEVSSGDNEHGCDEICSNEDGKEAIENSKQIVEKPKVGMIFDTQDEAYQYYSRYAQQMGFAVARRNSRKGKDGNVKHVCFECNRGGKARVKTSNPVKPRPQTKCDCRARLNLSTNPDGKWKINRVALEHNHENSPGKARFHKNYRVLDEHVKRKLLLNDKAGIKTYKTYDSLQIEARGPENLPYLPKDCRNYVDKERHKLLVEGDAEAMHSYFMKMKADNSDFFFAMDLDDEGRLVNVFCADARSRAACKEFGDVVTFDTTYLVNRYNMPFAPFVGVNHHGQSILLGCGLISHEDTKSFLWLFKTWMTCMWECAPKAIITDQCMSMKNAIEEVFPNTRHRWCIWHILKKVPEKLGKYDAYKSISTSLHNAVYDSLTIKEFEDAWDVFIKKYQLQGNEWLHGLYLERNRWVPAFVKDVFWAGMSSTQRNESMNSYFDGYINSKTTLKQFVEQYGNALAKKVENEKHEDTKDLHSYIPCITAAELEKQFQNAYTHAKFKEFHVEFFGKLNCSLKERKVCDVWSEYEVQEDMTFGEVGEEWTKRVPFTVEFNGETNEANCNCRLFEFRGMVCRHQLMVFHERRVQKVPEKYVLRRWRKNLKRAHTKIRINYDNSSSTIEARRHDNMCNLFNEVADLVEDSQEKYDKVMGRLRELKRELIECSDDCGSNKASDTPNDSCPLGDGVLPSKESRKILDPVALRRKGIPPTKRKQGFVEKLGE</sequence>
<gene>
    <name evidence="1" type="ORF">RHMOL_Rhmol04G0259300</name>
</gene>
<keyword evidence="2" id="KW-1185">Reference proteome</keyword>
<organism evidence="1 2">
    <name type="scientific">Rhododendron molle</name>
    <name type="common">Chinese azalea</name>
    <name type="synonym">Azalea mollis</name>
    <dbReference type="NCBI Taxonomy" id="49168"/>
    <lineage>
        <taxon>Eukaryota</taxon>
        <taxon>Viridiplantae</taxon>
        <taxon>Streptophyta</taxon>
        <taxon>Embryophyta</taxon>
        <taxon>Tracheophyta</taxon>
        <taxon>Spermatophyta</taxon>
        <taxon>Magnoliopsida</taxon>
        <taxon>eudicotyledons</taxon>
        <taxon>Gunneridae</taxon>
        <taxon>Pentapetalae</taxon>
        <taxon>asterids</taxon>
        <taxon>Ericales</taxon>
        <taxon>Ericaceae</taxon>
        <taxon>Ericoideae</taxon>
        <taxon>Rhodoreae</taxon>
        <taxon>Rhododendron</taxon>
    </lineage>
</organism>
<proteinExistence type="predicted"/>
<accession>A0ACC0P5N0</accession>
<comment type="caution">
    <text evidence="1">The sequence shown here is derived from an EMBL/GenBank/DDBJ whole genome shotgun (WGS) entry which is preliminary data.</text>
</comment>
<reference evidence="1" key="1">
    <citation type="submission" date="2022-02" db="EMBL/GenBank/DDBJ databases">
        <title>Plant Genome Project.</title>
        <authorList>
            <person name="Zhang R.-G."/>
        </authorList>
    </citation>
    <scope>NUCLEOTIDE SEQUENCE</scope>
    <source>
        <strain evidence="1">AT1</strain>
    </source>
</reference>
<name>A0ACC0P5N0_RHOML</name>